<evidence type="ECO:0000259" key="4">
    <source>
        <dbReference type="Pfam" id="PF08028"/>
    </source>
</evidence>
<organism evidence="5 6">
    <name type="scientific">Cupriavidus plantarum</name>
    <dbReference type="NCBI Taxonomy" id="942865"/>
    <lineage>
        <taxon>Bacteria</taxon>
        <taxon>Pseudomonadati</taxon>
        <taxon>Pseudomonadota</taxon>
        <taxon>Betaproteobacteria</taxon>
        <taxon>Burkholderiales</taxon>
        <taxon>Burkholderiaceae</taxon>
        <taxon>Cupriavidus</taxon>
    </lineage>
</organism>
<dbReference type="AlphaFoldDB" id="A0A316ES29"/>
<dbReference type="Gene3D" id="2.40.110.10">
    <property type="entry name" value="Butyryl-CoA Dehydrogenase, subunit A, domain 2"/>
    <property type="match status" value="1"/>
</dbReference>
<dbReference type="InterPro" id="IPR013107">
    <property type="entry name" value="Acyl-CoA_DH_C"/>
</dbReference>
<dbReference type="Pfam" id="PF08028">
    <property type="entry name" value="Acyl-CoA_dh_2"/>
    <property type="match status" value="1"/>
</dbReference>
<dbReference type="SUPFAM" id="SSF56645">
    <property type="entry name" value="Acyl-CoA dehydrogenase NM domain-like"/>
    <property type="match status" value="1"/>
</dbReference>
<dbReference type="GO" id="GO:0003995">
    <property type="term" value="F:acyl-CoA dehydrogenase activity"/>
    <property type="evidence" value="ECO:0007669"/>
    <property type="project" value="TreeGrafter"/>
</dbReference>
<evidence type="ECO:0000256" key="2">
    <source>
        <dbReference type="SAM" id="MobiDB-lite"/>
    </source>
</evidence>
<proteinExistence type="predicted"/>
<dbReference type="GO" id="GO:0050660">
    <property type="term" value="F:flavin adenine dinucleotide binding"/>
    <property type="evidence" value="ECO:0007669"/>
    <property type="project" value="InterPro"/>
</dbReference>
<dbReference type="InterPro" id="IPR046373">
    <property type="entry name" value="Acyl-CoA_Oxase/DH_mid-dom_sf"/>
</dbReference>
<dbReference type="InterPro" id="IPR036250">
    <property type="entry name" value="AcylCo_DH-like_C"/>
</dbReference>
<gene>
    <name evidence="5" type="ORF">C7419_10249</name>
</gene>
<keyword evidence="1" id="KW-0560">Oxidoreductase</keyword>
<feature type="region of interest" description="Disordered" evidence="2">
    <location>
        <begin position="1"/>
        <end position="24"/>
    </location>
</feature>
<feature type="domain" description="Acyl-CoA dehydrogenase/oxidase N-terminal" evidence="3">
    <location>
        <begin position="30"/>
        <end position="132"/>
    </location>
</feature>
<dbReference type="PIRSF" id="PIRSF016578">
    <property type="entry name" value="HsaA"/>
    <property type="match status" value="1"/>
</dbReference>
<feature type="compositionally biased region" description="Basic and acidic residues" evidence="2">
    <location>
        <begin position="14"/>
        <end position="24"/>
    </location>
</feature>
<dbReference type="PANTHER" id="PTHR43884">
    <property type="entry name" value="ACYL-COA DEHYDROGENASE"/>
    <property type="match status" value="1"/>
</dbReference>
<dbReference type="Gene3D" id="1.20.140.10">
    <property type="entry name" value="Butyryl-CoA Dehydrogenase, subunit A, domain 3"/>
    <property type="match status" value="1"/>
</dbReference>
<dbReference type="PANTHER" id="PTHR43884:SF25">
    <property type="entry name" value="ACYL-COA DEHYDROGENASE YDBM-RELATED"/>
    <property type="match status" value="1"/>
</dbReference>
<feature type="domain" description="Acyl-CoA dehydrogenase C-terminal" evidence="4">
    <location>
        <begin position="264"/>
        <end position="383"/>
    </location>
</feature>
<evidence type="ECO:0000313" key="5">
    <source>
        <dbReference type="EMBL" id="PWK34776.1"/>
    </source>
</evidence>
<evidence type="ECO:0000313" key="6">
    <source>
        <dbReference type="Proteomes" id="UP000245754"/>
    </source>
</evidence>
<dbReference type="InterPro" id="IPR037069">
    <property type="entry name" value="AcylCoA_DH/ox_N_sf"/>
</dbReference>
<dbReference type="EMBL" id="QGGT01000002">
    <property type="protein sequence ID" value="PWK34776.1"/>
    <property type="molecule type" value="Genomic_DNA"/>
</dbReference>
<keyword evidence="6" id="KW-1185">Reference proteome</keyword>
<reference evidence="5 6" key="1">
    <citation type="submission" date="2018-05" db="EMBL/GenBank/DDBJ databases">
        <title>Genomic Encyclopedia of Type Strains, Phase IV (KMG-V): Genome sequencing to study the core and pangenomes of soil and plant-associated prokaryotes.</title>
        <authorList>
            <person name="Whitman W."/>
        </authorList>
    </citation>
    <scope>NUCLEOTIDE SEQUENCE [LARGE SCALE GENOMIC DNA]</scope>
    <source>
        <strain evidence="5 6">SLV-132</strain>
    </source>
</reference>
<sequence length="404" mass="43684">MRAMNVAPETLPADPRDTVDPRDSRPDLAALRHLVETRFAAREAVSHEHAALPLDNLRELHDGGWLRLTLPASLGGVDSRLGTDDPGTYLHAIRTIARVSPGTAHCLQVHNHALWTVWETGTAAQHARFLAPQRGELSLFAFLGSEPGLAPGSPRYQTTAVADADGFRVSGVKQYATNGIAHGYGLVFASIEGPDGLIHNQQMVLVEPSMAGVTQVGGWYRPTGMRVAESPQVRLDDVRVPASHVLGRPGDYVRGRWQGRFHLGFAANYLGMGEGIAGWATRWLREFPERVADPFVQAHVGEVQVALQAAAASLDHAIATWRDGDVQRAELTSMAAKSTCAQAAMLAAETMGRLTGSTALFDDHPLGRLIRDLHTHVLHVGHDRTHQTIGAAALGQAFDSTRQR</sequence>
<dbReference type="Proteomes" id="UP000245754">
    <property type="component" value="Unassembled WGS sequence"/>
</dbReference>
<dbReference type="InterPro" id="IPR013786">
    <property type="entry name" value="AcylCoA_DH/ox_N"/>
</dbReference>
<protein>
    <submittedName>
        <fullName evidence="5">Alkylation response protein AidB-like acyl-CoA dehydrogenase</fullName>
    </submittedName>
</protein>
<dbReference type="Pfam" id="PF02771">
    <property type="entry name" value="Acyl-CoA_dh_N"/>
    <property type="match status" value="1"/>
</dbReference>
<dbReference type="InterPro" id="IPR009100">
    <property type="entry name" value="AcylCoA_DH/oxidase_NM_dom_sf"/>
</dbReference>
<dbReference type="Gene3D" id="1.10.540.10">
    <property type="entry name" value="Acyl-CoA dehydrogenase/oxidase, N-terminal domain"/>
    <property type="match status" value="1"/>
</dbReference>
<evidence type="ECO:0000259" key="3">
    <source>
        <dbReference type="Pfam" id="PF02771"/>
    </source>
</evidence>
<name>A0A316ES29_9BURK</name>
<evidence type="ECO:0000256" key="1">
    <source>
        <dbReference type="ARBA" id="ARBA00023002"/>
    </source>
</evidence>
<comment type="caution">
    <text evidence="5">The sequence shown here is derived from an EMBL/GenBank/DDBJ whole genome shotgun (WGS) entry which is preliminary data.</text>
</comment>
<accession>A0A316ES29</accession>
<dbReference type="SUPFAM" id="SSF47203">
    <property type="entry name" value="Acyl-CoA dehydrogenase C-terminal domain-like"/>
    <property type="match status" value="1"/>
</dbReference>